<evidence type="ECO:0000256" key="3">
    <source>
        <dbReference type="ARBA" id="ARBA00022989"/>
    </source>
</evidence>
<evidence type="ECO:0000256" key="2">
    <source>
        <dbReference type="ARBA" id="ARBA00022692"/>
    </source>
</evidence>
<dbReference type="GO" id="GO:0140359">
    <property type="term" value="F:ABC-type transporter activity"/>
    <property type="evidence" value="ECO:0007669"/>
    <property type="project" value="InterPro"/>
</dbReference>
<dbReference type="InterPro" id="IPR023908">
    <property type="entry name" value="xxxLxxG_rpt"/>
</dbReference>
<feature type="domain" description="ABC-2 type transporter transmembrane" evidence="6">
    <location>
        <begin position="4"/>
        <end position="623"/>
    </location>
</feature>
<dbReference type="AlphaFoldDB" id="K1RIQ8"/>
<accession>K1RIQ8</accession>
<evidence type="ECO:0000256" key="5">
    <source>
        <dbReference type="SAM" id="Phobius"/>
    </source>
</evidence>
<dbReference type="InterPro" id="IPR013525">
    <property type="entry name" value="ABC2_TM"/>
</dbReference>
<feature type="transmembrane region" description="Helical" evidence="5">
    <location>
        <begin position="550"/>
        <end position="569"/>
    </location>
</feature>
<feature type="transmembrane region" description="Helical" evidence="5">
    <location>
        <begin position="7"/>
        <end position="27"/>
    </location>
</feature>
<organism evidence="7">
    <name type="scientific">human gut metagenome</name>
    <dbReference type="NCBI Taxonomy" id="408170"/>
    <lineage>
        <taxon>unclassified sequences</taxon>
        <taxon>metagenomes</taxon>
        <taxon>organismal metagenomes</taxon>
    </lineage>
</organism>
<dbReference type="NCBIfam" id="TIGR03061">
    <property type="entry name" value="pip_yhgE_Nterm"/>
    <property type="match status" value="1"/>
</dbReference>
<evidence type="ECO:0000256" key="4">
    <source>
        <dbReference type="ARBA" id="ARBA00023136"/>
    </source>
</evidence>
<keyword evidence="3 5" id="KW-1133">Transmembrane helix</keyword>
<dbReference type="EMBL" id="AJWZ01010440">
    <property type="protein sequence ID" value="EKC48452.1"/>
    <property type="molecule type" value="Genomic_DNA"/>
</dbReference>
<dbReference type="Pfam" id="PF12698">
    <property type="entry name" value="ABC2_membrane_3"/>
    <property type="match status" value="1"/>
</dbReference>
<dbReference type="NCBIfam" id="TIGR03057">
    <property type="entry name" value="xxxLxxG_by_4"/>
    <property type="match status" value="2"/>
</dbReference>
<dbReference type="PANTHER" id="PTHR43077">
    <property type="entry name" value="TRANSPORT PERMEASE YVFS-RELATED"/>
    <property type="match status" value="1"/>
</dbReference>
<dbReference type="InterPro" id="IPR017500">
    <property type="entry name" value="Phage_infect_YhgE_N"/>
</dbReference>
<feature type="transmembrane region" description="Helical" evidence="5">
    <location>
        <begin position="608"/>
        <end position="628"/>
    </location>
</feature>
<feature type="transmembrane region" description="Helical" evidence="5">
    <location>
        <begin position="520"/>
        <end position="543"/>
    </location>
</feature>
<comment type="caution">
    <text evidence="7">The sequence shown here is derived from an EMBL/GenBank/DDBJ whole genome shotgun (WGS) entry which is preliminary data.</text>
</comment>
<dbReference type="GO" id="GO:0016020">
    <property type="term" value="C:membrane"/>
    <property type="evidence" value="ECO:0007669"/>
    <property type="project" value="UniProtKB-SubCell"/>
</dbReference>
<feature type="transmembrane region" description="Helical" evidence="5">
    <location>
        <begin position="491"/>
        <end position="514"/>
    </location>
</feature>
<evidence type="ECO:0000256" key="1">
    <source>
        <dbReference type="ARBA" id="ARBA00004141"/>
    </source>
</evidence>
<evidence type="ECO:0000259" key="6">
    <source>
        <dbReference type="Pfam" id="PF12698"/>
    </source>
</evidence>
<dbReference type="Gene3D" id="3.40.1710.10">
    <property type="entry name" value="abc type-2 transporter like domain"/>
    <property type="match status" value="1"/>
</dbReference>
<feature type="transmembrane region" description="Helical" evidence="5">
    <location>
        <begin position="451"/>
        <end position="470"/>
    </location>
</feature>
<proteinExistence type="predicted"/>
<name>K1RIQ8_9ZZZZ</name>
<comment type="subcellular location">
    <subcellularLocation>
        <location evidence="1">Membrane</location>
        <topology evidence="1">Multi-pass membrane protein</topology>
    </subcellularLocation>
</comment>
<dbReference type="NCBIfam" id="TIGR03062">
    <property type="entry name" value="pip_yhgE_Cterm"/>
    <property type="match status" value="1"/>
</dbReference>
<protein>
    <submittedName>
        <fullName evidence="7">YhgE/Pip</fullName>
    </submittedName>
</protein>
<dbReference type="InterPro" id="IPR051328">
    <property type="entry name" value="T7SS_ABC-Transporter"/>
</dbReference>
<keyword evidence="2 5" id="KW-0812">Transmembrane</keyword>
<reference evidence="7" key="1">
    <citation type="journal article" date="2013" name="Environ. Microbiol.">
        <title>Microbiota from the distal guts of lean and obese adolescents exhibit partial functional redundancy besides clear differences in community structure.</title>
        <authorList>
            <person name="Ferrer M."/>
            <person name="Ruiz A."/>
            <person name="Lanza F."/>
            <person name="Haange S.B."/>
            <person name="Oberbach A."/>
            <person name="Till H."/>
            <person name="Bargiela R."/>
            <person name="Campoy C."/>
            <person name="Segura M.T."/>
            <person name="Richter M."/>
            <person name="von Bergen M."/>
            <person name="Seifert J."/>
            <person name="Suarez A."/>
        </authorList>
    </citation>
    <scope>NUCLEOTIDE SEQUENCE</scope>
</reference>
<sequence>MKEKKFFNYVIIAAVLIIPFMYSFFYLKAYWNPYGEGNIDNIPVAIVNNDEGDNGEKVITNIKNSKKLKISTVSDEKASDGLYNKKYYAVITIPKDFSESMESASTTNKKHATITYAPNQKSNYLASQIINNVVSAVEKNLDNTVNSTIVDSLASTIKDVPSKLETISNGFEQLEEGTTKLQDGSNSLANGTNSLKSNYEEFNTGIKNIKGGIETLNSSTANFSSLSSGLNELVTGAANLKAGNDQFSTGFNAYVSGVNTALNYTDSLVTLINASICPKVQNNTATKEEIKMCAIAQGMSTPSEKTGNTTTLNYLKISGQKLQNANTSVSAGINELNNKVTPLLSVNDKIKQLQGGVNTLLNGANTLYDSSLQIRNGIATLNDGATTLNAGIKTLNSSVKGAKEELNTNITTTKEEVKKVDNLSDYSKEPVTVKTKAVNEISSYGTAFSPFFISIALWVGCLMMYIVLYYDKEERFKKLSISNKNRLQRTLCYHGLATLSAIILGILLMTLLNFEITNIFLYFISIILVANTFMAIIETLIINFKDIGKFIALILLVLQLAAAGGTFPIETVTKGFRFLNPILPMTYTINLLRESLVTIEKSLLTKNILVVVAIMIVFMTINIIVDITKQKKKVNRSKTSGNIS</sequence>
<gene>
    <name evidence="7" type="ORF">OBE_15190</name>
</gene>
<dbReference type="InterPro" id="IPR017501">
    <property type="entry name" value="Phage_infect_YhgE_C"/>
</dbReference>
<dbReference type="PANTHER" id="PTHR43077:SF5">
    <property type="entry name" value="PHAGE INFECTION PROTEIN"/>
    <property type="match status" value="1"/>
</dbReference>
<evidence type="ECO:0000313" key="7">
    <source>
        <dbReference type="EMBL" id="EKC48452.1"/>
    </source>
</evidence>
<keyword evidence="4 5" id="KW-0472">Membrane</keyword>